<dbReference type="Pfam" id="PF17202">
    <property type="entry name" value="sCache_3_3"/>
    <property type="match status" value="1"/>
</dbReference>
<dbReference type="eggNOG" id="COG3290">
    <property type="taxonomic scope" value="Bacteria"/>
</dbReference>
<keyword evidence="12" id="KW-1185">Reference proteome</keyword>
<accession>E3CZU3</accession>
<dbReference type="CDD" id="cd06225">
    <property type="entry name" value="HAMP"/>
    <property type="match status" value="1"/>
</dbReference>
<dbReference type="PANTHER" id="PTHR32089">
    <property type="entry name" value="METHYL-ACCEPTING CHEMOTAXIS PROTEIN MCPB"/>
    <property type="match status" value="1"/>
</dbReference>
<dbReference type="Pfam" id="PF00015">
    <property type="entry name" value="MCPsignal"/>
    <property type="match status" value="1"/>
</dbReference>
<dbReference type="STRING" id="584708.Apau_2318"/>
<comment type="similarity">
    <text evidence="7">Belongs to the methyl-accepting chemotaxis (MCP) protein family.</text>
</comment>
<dbReference type="Gene3D" id="1.10.8.500">
    <property type="entry name" value="HAMP domain in histidine kinase"/>
    <property type="match status" value="1"/>
</dbReference>
<proteinExistence type="inferred from homology"/>
<keyword evidence="3" id="KW-0812">Transmembrane</keyword>
<protein>
    <submittedName>
        <fullName evidence="11">Methyl-accepting chemotaxis sensory transducer</fullName>
    </submittedName>
</protein>
<evidence type="ECO:0000313" key="12">
    <source>
        <dbReference type="Proteomes" id="UP000005096"/>
    </source>
</evidence>
<dbReference type="PROSITE" id="PS50885">
    <property type="entry name" value="HAMP"/>
    <property type="match status" value="1"/>
</dbReference>
<evidence type="ECO:0000256" key="6">
    <source>
        <dbReference type="ARBA" id="ARBA00023224"/>
    </source>
</evidence>
<dbReference type="PaxDb" id="584708-Apau_2318"/>
<comment type="subcellular location">
    <subcellularLocation>
        <location evidence="1">Cell membrane</location>
        <topology evidence="1">Multi-pass membrane protein</topology>
    </subcellularLocation>
</comment>
<dbReference type="PROSITE" id="PS50111">
    <property type="entry name" value="CHEMOTAXIS_TRANSDUC_2"/>
    <property type="match status" value="1"/>
</dbReference>
<dbReference type="GO" id="GO:0007165">
    <property type="term" value="P:signal transduction"/>
    <property type="evidence" value="ECO:0007669"/>
    <property type="project" value="UniProtKB-KW"/>
</dbReference>
<dbReference type="CDD" id="cd11386">
    <property type="entry name" value="MCP_signal"/>
    <property type="match status" value="1"/>
</dbReference>
<evidence type="ECO:0000256" key="8">
    <source>
        <dbReference type="PROSITE-ProRule" id="PRU00284"/>
    </source>
</evidence>
<evidence type="ECO:0000256" key="4">
    <source>
        <dbReference type="ARBA" id="ARBA00022989"/>
    </source>
</evidence>
<feature type="domain" description="Methyl-accepting transducer" evidence="9">
    <location>
        <begin position="382"/>
        <end position="653"/>
    </location>
</feature>
<dbReference type="InterPro" id="IPR003660">
    <property type="entry name" value="HAMP_dom"/>
</dbReference>
<dbReference type="InterPro" id="IPR029151">
    <property type="entry name" value="Sensor-like_sf"/>
</dbReference>
<dbReference type="EMBL" id="CM001022">
    <property type="protein sequence ID" value="EFQ24725.1"/>
    <property type="molecule type" value="Genomic_DNA"/>
</dbReference>
<keyword evidence="6 8" id="KW-0807">Transducer</keyword>
<evidence type="ECO:0000256" key="2">
    <source>
        <dbReference type="ARBA" id="ARBA00022475"/>
    </source>
</evidence>
<dbReference type="Gene3D" id="1.10.287.950">
    <property type="entry name" value="Methyl-accepting chemotaxis protein"/>
    <property type="match status" value="1"/>
</dbReference>
<feature type="domain" description="HAMP" evidence="10">
    <location>
        <begin position="311"/>
        <end position="363"/>
    </location>
</feature>
<evidence type="ECO:0000259" key="9">
    <source>
        <dbReference type="PROSITE" id="PS50111"/>
    </source>
</evidence>
<dbReference type="Pfam" id="PF00672">
    <property type="entry name" value="HAMP"/>
    <property type="match status" value="1"/>
</dbReference>
<keyword evidence="2" id="KW-1003">Cell membrane</keyword>
<dbReference type="PANTHER" id="PTHR32089:SF112">
    <property type="entry name" value="LYSOZYME-LIKE PROTEIN-RELATED"/>
    <property type="match status" value="1"/>
</dbReference>
<evidence type="ECO:0000256" key="7">
    <source>
        <dbReference type="ARBA" id="ARBA00029447"/>
    </source>
</evidence>
<dbReference type="SMART" id="SM00283">
    <property type="entry name" value="MA"/>
    <property type="match status" value="1"/>
</dbReference>
<dbReference type="SMART" id="SM00304">
    <property type="entry name" value="HAMP"/>
    <property type="match status" value="1"/>
</dbReference>
<dbReference type="GO" id="GO:0005886">
    <property type="term" value="C:plasma membrane"/>
    <property type="evidence" value="ECO:0007669"/>
    <property type="project" value="UniProtKB-SubCell"/>
</dbReference>
<keyword evidence="5" id="KW-0472">Membrane</keyword>
<keyword evidence="4" id="KW-1133">Transmembrane helix</keyword>
<evidence type="ECO:0000256" key="3">
    <source>
        <dbReference type="ARBA" id="ARBA00022692"/>
    </source>
</evidence>
<reference evidence="11 12" key="1">
    <citation type="journal article" date="2010" name="Stand. Genomic Sci.">
        <title>Non-contiguous finished genome sequence of Aminomonas paucivorans type strain (GLU-3).</title>
        <authorList>
            <person name="Pitluck S."/>
            <person name="Yasawong M."/>
            <person name="Held B."/>
            <person name="Lapidus A."/>
            <person name="Nolan M."/>
            <person name="Copeland A."/>
            <person name="Lucas S."/>
            <person name="Del Rio T.G."/>
            <person name="Tice H."/>
            <person name="Cheng J.F."/>
            <person name="Chertkov O."/>
            <person name="Goodwin L."/>
            <person name="Tapia R."/>
            <person name="Han C."/>
            <person name="Liolios K."/>
            <person name="Ivanova N."/>
            <person name="Mavromatis K."/>
            <person name="Ovchinnikova G."/>
            <person name="Pati A."/>
            <person name="Chen A."/>
            <person name="Palaniappan K."/>
            <person name="Land M."/>
            <person name="Hauser L."/>
            <person name="Chang Y.J."/>
            <person name="Jeffries C.D."/>
            <person name="Pukall R."/>
            <person name="Spring S."/>
            <person name="Rohde M."/>
            <person name="Sikorski J."/>
            <person name="Goker M."/>
            <person name="Woyke T."/>
            <person name="Bristow J."/>
            <person name="Eisen J.A."/>
            <person name="Markowitz V."/>
            <person name="Hugenholtz P."/>
            <person name="Kyrpides N.C."/>
            <person name="Klenk H.P."/>
        </authorList>
    </citation>
    <scope>NUCLEOTIDE SEQUENCE [LARGE SCALE GENOMIC DNA]</scope>
    <source>
        <strain evidence="11 12">DSM 12260</strain>
    </source>
</reference>
<dbReference type="SUPFAM" id="SSF58104">
    <property type="entry name" value="Methyl-accepting chemotaxis protein (MCP) signaling domain"/>
    <property type="match status" value="1"/>
</dbReference>
<sequence length="668" mass="70094">MKLVLRKQGRSIRRRFVLTVFFLVLVAVGASVGTATVVISRALTEEARREALQGVEGLERSLNDLRDKALGEARTFAADPELAVAVAAGNREEILRLLTPLVETSGLDFVTVTDREGNVLARTHQPEKFGDSVTGQDNVRSALSGSPLGAVEPGTVVKLSARGGAPVKDPSGAVVGVVSGGFNLTEKDTLVDRVKDLFGVDATLFLGDVRVSTTIQENGKRAVGTKLKADLAERVLGKGESFTGEAAILGKDYITAYKPLPGPDGKPLGVLFAGESTELVHQARNHILLSLGVVALLTLVLAYALTEMLVRGLTRPLLYLESAMAEAAGGDLSGTVTLDRDDELGRMGQAYGTLVESLRATLKRVEEVSATLSESAEELSASADQSARAAEMVAQSVTGAAEGADRQRSLTEEAASLVGGIAESARAADEEARRLGDLAKRGAEDAQTGRRDAQAAVAQVRLVGESSRGIAQAIGKLEGGSARIGEIVDLITGIADQTNLLALNAAIEAARAGEAGRGFAVVAEEVRKLAEQSRDAAAQIHTLIEGTRADMAQAATSAQEGDGNVRRGIETVERAVGSLERLVDRFGEVARGVETFGEVTRRTAAQGAEVVEHITETSRIAADVAGEAQTVSAATEEQLASMEEIASSSHNLSKLALEQDALLRQFRL</sequence>
<name>E3CZU3_9BACT</name>
<dbReference type="InterPro" id="IPR033463">
    <property type="entry name" value="sCache_3"/>
</dbReference>
<dbReference type="OrthoDB" id="2531at2"/>
<dbReference type="HOGENOM" id="CLU_000445_107_19_0"/>
<dbReference type="RefSeq" id="WP_006301970.1">
    <property type="nucleotide sequence ID" value="NZ_CM001022.1"/>
</dbReference>
<dbReference type="Proteomes" id="UP000005096">
    <property type="component" value="Chromosome"/>
</dbReference>
<dbReference type="InterPro" id="IPR004089">
    <property type="entry name" value="MCPsignal_dom"/>
</dbReference>
<evidence type="ECO:0000256" key="5">
    <source>
        <dbReference type="ARBA" id="ARBA00023136"/>
    </source>
</evidence>
<gene>
    <name evidence="11" type="ORF">Apau_2318</name>
</gene>
<evidence type="ECO:0000259" key="10">
    <source>
        <dbReference type="PROSITE" id="PS50885"/>
    </source>
</evidence>
<evidence type="ECO:0000313" key="11">
    <source>
        <dbReference type="EMBL" id="EFQ24725.1"/>
    </source>
</evidence>
<dbReference type="SUPFAM" id="SSF103190">
    <property type="entry name" value="Sensory domain-like"/>
    <property type="match status" value="2"/>
</dbReference>
<dbReference type="AlphaFoldDB" id="E3CZU3"/>
<organism evidence="11 12">
    <name type="scientific">Aminomonas paucivorans DSM 12260</name>
    <dbReference type="NCBI Taxonomy" id="584708"/>
    <lineage>
        <taxon>Bacteria</taxon>
        <taxon>Thermotogati</taxon>
        <taxon>Synergistota</taxon>
        <taxon>Synergistia</taxon>
        <taxon>Synergistales</taxon>
        <taxon>Synergistaceae</taxon>
        <taxon>Aminomonas</taxon>
    </lineage>
</organism>
<dbReference type="Gene3D" id="3.30.450.20">
    <property type="entry name" value="PAS domain"/>
    <property type="match status" value="1"/>
</dbReference>
<evidence type="ECO:0000256" key="1">
    <source>
        <dbReference type="ARBA" id="ARBA00004651"/>
    </source>
</evidence>
<dbReference type="eggNOG" id="COG0840">
    <property type="taxonomic scope" value="Bacteria"/>
</dbReference>